<sequence>MVSRASDSSSKSRKSHGEQSNDGLGNLTYKLNQLKKQIQAERVVSIKEKIDKNRKKIESDVSKLLSTTSRKNVTFAKENGFGNMPLCKYSGFPQGLGDKDYVNSHEVVLSTSGKLSYVEKIPPYTTWIFLDKNQRMAEDQSVVGRRRIYYDQHGSEALICSDSEEDLIEPDDEKHEFSDGEDRIIWTVFQEHELGEEVINVVSQFIGVATSEVQDRYSILREKYDEKNLKDNEDTGQERGISLEKSLSAALDSFDNLFCRRCLLFDCRLHGCSQTLISPGEKQPYWSEYEDDRKPCSNHCYLQLRAVQDTIEGSTINISNRMKNTKEGTALPANAEKPSAHGDLMFDKRSNSEQLLPVSSEAVHSSEDAIGALNTDTSSTQSLGKRKALGQTNIELNDSVQVIDDLEDSSNKKQKKLLPLDKITVSSDGMPSPDAKSRHNISATNDNELEMTTKDSASEPMSEKFFSSDGVSSDNIVHNVTDEAKDVKKEPETKQSFSKGELTGGILSSSDWKPIEKELYLKGVEIFGRNSCLIARNLLSGLKTCMEVSSYMRDSGSSMPHKSVTPSSFLEETGKADTDYAEQEMPARPRLFRRRGRTRKLKYSWKSAGHPSIWKRIADGKNQSCKQYTPCGCQSMCGKQCPCLHNGTCCEKYCGCSKSCKNRFRGCHCAKSQCRSRQCPCFAAGRECDPDVCRNCWVSCGDGSLGEPPKRGDGQCGNMRLLLRQQQRILLAKSDVAGWGAFLKNSVNKNDYLGEYTGELISHREADKRGKIYDRANSSFLFDLNDQYVLDAYRKGDKLKFANHSSNPNCYAKVMLVAGDHRVGIFAKEHIEASEELFYDYRYGPDQAPAWARKPEGSKRDDASVSQGRAKKHQSH</sequence>
<reference evidence="1 2" key="1">
    <citation type="journal article" date="2023" name="Science">
        <title>Complex scaffold remodeling in plant triterpene biosynthesis.</title>
        <authorList>
            <person name="De La Pena R."/>
            <person name="Hodgson H."/>
            <person name="Liu J.C."/>
            <person name="Stephenson M.J."/>
            <person name="Martin A.C."/>
            <person name="Owen C."/>
            <person name="Harkess A."/>
            <person name="Leebens-Mack J."/>
            <person name="Jimenez L.E."/>
            <person name="Osbourn A."/>
            <person name="Sattely E.S."/>
        </authorList>
    </citation>
    <scope>NUCLEOTIDE SEQUENCE [LARGE SCALE GENOMIC DNA]</scope>
    <source>
        <strain evidence="2">cv. JPN11</strain>
        <tissue evidence="1">Leaf</tissue>
    </source>
</reference>
<accession>A0ACC1YWJ3</accession>
<dbReference type="EMBL" id="CM051394">
    <property type="protein sequence ID" value="KAJ4727812.1"/>
    <property type="molecule type" value="Genomic_DNA"/>
</dbReference>
<evidence type="ECO:0000313" key="2">
    <source>
        <dbReference type="Proteomes" id="UP001164539"/>
    </source>
</evidence>
<name>A0ACC1YWJ3_MELAZ</name>
<dbReference type="Proteomes" id="UP001164539">
    <property type="component" value="Chromosome 1"/>
</dbReference>
<comment type="caution">
    <text evidence="1">The sequence shown here is derived from an EMBL/GenBank/DDBJ whole genome shotgun (WGS) entry which is preliminary data.</text>
</comment>
<evidence type="ECO:0000313" key="1">
    <source>
        <dbReference type="EMBL" id="KAJ4727812.1"/>
    </source>
</evidence>
<protein>
    <submittedName>
        <fullName evidence="1">Histone-lysine N-methyltransferase</fullName>
    </submittedName>
</protein>
<proteinExistence type="predicted"/>
<keyword evidence="2" id="KW-1185">Reference proteome</keyword>
<gene>
    <name evidence="1" type="ORF">OWV82_000851</name>
</gene>
<organism evidence="1 2">
    <name type="scientific">Melia azedarach</name>
    <name type="common">Chinaberry tree</name>
    <dbReference type="NCBI Taxonomy" id="155640"/>
    <lineage>
        <taxon>Eukaryota</taxon>
        <taxon>Viridiplantae</taxon>
        <taxon>Streptophyta</taxon>
        <taxon>Embryophyta</taxon>
        <taxon>Tracheophyta</taxon>
        <taxon>Spermatophyta</taxon>
        <taxon>Magnoliopsida</taxon>
        <taxon>eudicotyledons</taxon>
        <taxon>Gunneridae</taxon>
        <taxon>Pentapetalae</taxon>
        <taxon>rosids</taxon>
        <taxon>malvids</taxon>
        <taxon>Sapindales</taxon>
        <taxon>Meliaceae</taxon>
        <taxon>Melia</taxon>
    </lineage>
</organism>